<protein>
    <submittedName>
        <fullName evidence="1">Uncharacterized protein</fullName>
    </submittedName>
</protein>
<sequence>MAQAILQQVTNFRAFPCSVWMFHCLFKRQSTVSVDQMLSNLTLI</sequence>
<dbReference type="EMBL" id="GBXM01030041">
    <property type="protein sequence ID" value="JAH78536.1"/>
    <property type="molecule type" value="Transcribed_RNA"/>
</dbReference>
<proteinExistence type="predicted"/>
<reference evidence="1" key="1">
    <citation type="submission" date="2014-11" db="EMBL/GenBank/DDBJ databases">
        <authorList>
            <person name="Amaro Gonzalez C."/>
        </authorList>
    </citation>
    <scope>NUCLEOTIDE SEQUENCE</scope>
</reference>
<evidence type="ECO:0000313" key="1">
    <source>
        <dbReference type="EMBL" id="JAH78536.1"/>
    </source>
</evidence>
<dbReference type="AlphaFoldDB" id="A0A0E9VKI9"/>
<accession>A0A0E9VKI9</accession>
<reference evidence="1" key="2">
    <citation type="journal article" date="2015" name="Fish Shellfish Immunol.">
        <title>Early steps in the European eel (Anguilla anguilla)-Vibrio vulnificus interaction in the gills: Role of the RtxA13 toxin.</title>
        <authorList>
            <person name="Callol A."/>
            <person name="Pajuelo D."/>
            <person name="Ebbesson L."/>
            <person name="Teles M."/>
            <person name="MacKenzie S."/>
            <person name="Amaro C."/>
        </authorList>
    </citation>
    <scope>NUCLEOTIDE SEQUENCE</scope>
</reference>
<organism evidence="1">
    <name type="scientific">Anguilla anguilla</name>
    <name type="common">European freshwater eel</name>
    <name type="synonym">Muraena anguilla</name>
    <dbReference type="NCBI Taxonomy" id="7936"/>
    <lineage>
        <taxon>Eukaryota</taxon>
        <taxon>Metazoa</taxon>
        <taxon>Chordata</taxon>
        <taxon>Craniata</taxon>
        <taxon>Vertebrata</taxon>
        <taxon>Euteleostomi</taxon>
        <taxon>Actinopterygii</taxon>
        <taxon>Neopterygii</taxon>
        <taxon>Teleostei</taxon>
        <taxon>Anguilliformes</taxon>
        <taxon>Anguillidae</taxon>
        <taxon>Anguilla</taxon>
    </lineage>
</organism>
<name>A0A0E9VKI9_ANGAN</name>